<keyword evidence="6 13" id="KW-0479">Metal-binding</keyword>
<dbReference type="InterPro" id="IPR002319">
    <property type="entry name" value="Phenylalanyl-tRNA_Synthase"/>
</dbReference>
<evidence type="ECO:0000256" key="1">
    <source>
        <dbReference type="ARBA" id="ARBA00004496"/>
    </source>
</evidence>
<evidence type="ECO:0000256" key="13">
    <source>
        <dbReference type="HAMAP-Rule" id="MF_00281"/>
    </source>
</evidence>
<dbReference type="EC" id="6.1.1.20" evidence="13"/>
<dbReference type="InterPro" id="IPR004529">
    <property type="entry name" value="Phe-tRNA-synth_IIc_asu"/>
</dbReference>
<dbReference type="PANTHER" id="PTHR11538:SF41">
    <property type="entry name" value="PHENYLALANINE--TRNA LIGASE, MITOCHONDRIAL"/>
    <property type="match status" value="1"/>
</dbReference>
<dbReference type="Proteomes" id="UP000178347">
    <property type="component" value="Unassembled WGS sequence"/>
</dbReference>
<keyword evidence="4 13" id="KW-0963">Cytoplasm</keyword>
<dbReference type="Pfam" id="PF01409">
    <property type="entry name" value="tRNA-synt_2d"/>
    <property type="match status" value="1"/>
</dbReference>
<dbReference type="PANTHER" id="PTHR11538">
    <property type="entry name" value="PHENYLALANYL-TRNA SYNTHETASE"/>
    <property type="match status" value="1"/>
</dbReference>
<sequence length="353" mass="40194">MKNQLEKIKKDFFNAVTEVKDALQLEELEQRFFSRRSGELTQIMKNLKDLSGEARQEFGKLANEVKRELEEVFAKKKEEIKVSEMGDILEREKIDVTQPKLPGKERGHLHPNTLVQNDLEDLFTSMGFMALDGPELESEYYNFEALNIPADHPARDMQDTFYISAQGGSASGGKNSNSWVMRTHTSPMQARAMQKYGAPLRVVVPGRVFRNEATDARHEHTIQQLEGFVIDENINFSHLKGVLDVVAKHLYGDKIEIRLRPKFYPFVEPGVNGEVTCFLCAGKGCRVCKQSGWLEIFGAGMIHPNVLREGGIDIKKYQGFAFGFGLDRLVMLKYGIDEIRILKSGDLRFLRQF</sequence>
<dbReference type="GO" id="GO:0004826">
    <property type="term" value="F:phenylalanine-tRNA ligase activity"/>
    <property type="evidence" value="ECO:0007669"/>
    <property type="project" value="UniProtKB-UniRule"/>
</dbReference>
<comment type="subunit">
    <text evidence="3 13">Tetramer of two alpha and two beta subunits.</text>
</comment>
<organism evidence="15 16">
    <name type="scientific">Candidatus Magasanikbacteria bacterium RIFCSPLOWO2_12_FULL_43_12</name>
    <dbReference type="NCBI Taxonomy" id="1798692"/>
    <lineage>
        <taxon>Bacteria</taxon>
        <taxon>Candidatus Magasanikiibacteriota</taxon>
    </lineage>
</organism>
<dbReference type="PROSITE" id="PS50862">
    <property type="entry name" value="AA_TRNA_LIGASE_II"/>
    <property type="match status" value="1"/>
</dbReference>
<evidence type="ECO:0000256" key="5">
    <source>
        <dbReference type="ARBA" id="ARBA00022598"/>
    </source>
</evidence>
<proteinExistence type="inferred from homology"/>
<dbReference type="EMBL" id="MFQN01000007">
    <property type="protein sequence ID" value="OGH75550.1"/>
    <property type="molecule type" value="Genomic_DNA"/>
</dbReference>
<dbReference type="CDD" id="cd00496">
    <property type="entry name" value="PheRS_alpha_core"/>
    <property type="match status" value="1"/>
</dbReference>
<evidence type="ECO:0000256" key="8">
    <source>
        <dbReference type="ARBA" id="ARBA00022840"/>
    </source>
</evidence>
<keyword evidence="9 13" id="KW-0460">Magnesium</keyword>
<evidence type="ECO:0000256" key="10">
    <source>
        <dbReference type="ARBA" id="ARBA00022917"/>
    </source>
</evidence>
<evidence type="ECO:0000256" key="4">
    <source>
        <dbReference type="ARBA" id="ARBA00022490"/>
    </source>
</evidence>
<evidence type="ECO:0000313" key="15">
    <source>
        <dbReference type="EMBL" id="OGH75550.1"/>
    </source>
</evidence>
<comment type="caution">
    <text evidence="15">The sequence shown here is derived from an EMBL/GenBank/DDBJ whole genome shotgun (WGS) entry which is preliminary data.</text>
</comment>
<dbReference type="SUPFAM" id="SSF46589">
    <property type="entry name" value="tRNA-binding arm"/>
    <property type="match status" value="1"/>
</dbReference>
<evidence type="ECO:0000256" key="12">
    <source>
        <dbReference type="ARBA" id="ARBA00049255"/>
    </source>
</evidence>
<dbReference type="InterPro" id="IPR022911">
    <property type="entry name" value="Phe_tRNA_ligase_alpha1_bac"/>
</dbReference>
<evidence type="ECO:0000256" key="9">
    <source>
        <dbReference type="ARBA" id="ARBA00022842"/>
    </source>
</evidence>
<comment type="cofactor">
    <cofactor evidence="13">
        <name>Mg(2+)</name>
        <dbReference type="ChEBI" id="CHEBI:18420"/>
    </cofactor>
    <text evidence="13">Binds 2 magnesium ions per tetramer.</text>
</comment>
<keyword evidence="5 13" id="KW-0436">Ligase</keyword>
<feature type="domain" description="Aminoacyl-transfer RNA synthetases class-II family profile" evidence="14">
    <location>
        <begin position="115"/>
        <end position="352"/>
    </location>
</feature>
<dbReference type="AlphaFoldDB" id="A0A1F6MVN1"/>
<name>A0A1F6MVN1_9BACT</name>
<accession>A0A1F6MVN1</accession>
<keyword evidence="11 13" id="KW-0030">Aminoacyl-tRNA synthetase</keyword>
<dbReference type="GO" id="GO:0000049">
    <property type="term" value="F:tRNA binding"/>
    <property type="evidence" value="ECO:0007669"/>
    <property type="project" value="InterPro"/>
</dbReference>
<dbReference type="GO" id="GO:0005524">
    <property type="term" value="F:ATP binding"/>
    <property type="evidence" value="ECO:0007669"/>
    <property type="project" value="UniProtKB-UniRule"/>
</dbReference>
<dbReference type="GO" id="GO:0000287">
    <property type="term" value="F:magnesium ion binding"/>
    <property type="evidence" value="ECO:0007669"/>
    <property type="project" value="UniProtKB-UniRule"/>
</dbReference>
<dbReference type="Gene3D" id="3.30.930.10">
    <property type="entry name" value="Bira Bifunctional Protein, Domain 2"/>
    <property type="match status" value="1"/>
</dbReference>
<comment type="catalytic activity">
    <reaction evidence="12 13">
        <text>tRNA(Phe) + L-phenylalanine + ATP = L-phenylalanyl-tRNA(Phe) + AMP + diphosphate + H(+)</text>
        <dbReference type="Rhea" id="RHEA:19413"/>
        <dbReference type="Rhea" id="RHEA-COMP:9668"/>
        <dbReference type="Rhea" id="RHEA-COMP:9699"/>
        <dbReference type="ChEBI" id="CHEBI:15378"/>
        <dbReference type="ChEBI" id="CHEBI:30616"/>
        <dbReference type="ChEBI" id="CHEBI:33019"/>
        <dbReference type="ChEBI" id="CHEBI:58095"/>
        <dbReference type="ChEBI" id="CHEBI:78442"/>
        <dbReference type="ChEBI" id="CHEBI:78531"/>
        <dbReference type="ChEBI" id="CHEBI:456215"/>
        <dbReference type="EC" id="6.1.1.20"/>
    </reaction>
</comment>
<dbReference type="SUPFAM" id="SSF55681">
    <property type="entry name" value="Class II aaRS and biotin synthetases"/>
    <property type="match status" value="1"/>
</dbReference>
<dbReference type="GO" id="GO:0005737">
    <property type="term" value="C:cytoplasm"/>
    <property type="evidence" value="ECO:0007669"/>
    <property type="project" value="UniProtKB-SubCell"/>
</dbReference>
<reference evidence="15 16" key="1">
    <citation type="journal article" date="2016" name="Nat. Commun.">
        <title>Thousands of microbial genomes shed light on interconnected biogeochemical processes in an aquifer system.</title>
        <authorList>
            <person name="Anantharaman K."/>
            <person name="Brown C.T."/>
            <person name="Hug L.A."/>
            <person name="Sharon I."/>
            <person name="Castelle C.J."/>
            <person name="Probst A.J."/>
            <person name="Thomas B.C."/>
            <person name="Singh A."/>
            <person name="Wilkins M.J."/>
            <person name="Karaoz U."/>
            <person name="Brodie E.L."/>
            <person name="Williams K.H."/>
            <person name="Hubbard S.S."/>
            <person name="Banfield J.F."/>
        </authorList>
    </citation>
    <scope>NUCLEOTIDE SEQUENCE [LARGE SCALE GENOMIC DNA]</scope>
</reference>
<comment type="similarity">
    <text evidence="2 13">Belongs to the class-II aminoacyl-tRNA synthetase family. Phe-tRNA synthetase alpha subunit type 1 subfamily.</text>
</comment>
<keyword evidence="10 13" id="KW-0648">Protein biosynthesis</keyword>
<keyword evidence="7 13" id="KW-0547">Nucleotide-binding</keyword>
<evidence type="ECO:0000256" key="6">
    <source>
        <dbReference type="ARBA" id="ARBA00022723"/>
    </source>
</evidence>
<evidence type="ECO:0000256" key="11">
    <source>
        <dbReference type="ARBA" id="ARBA00023146"/>
    </source>
</evidence>
<evidence type="ECO:0000313" key="16">
    <source>
        <dbReference type="Proteomes" id="UP000178347"/>
    </source>
</evidence>
<evidence type="ECO:0000256" key="2">
    <source>
        <dbReference type="ARBA" id="ARBA00010207"/>
    </source>
</evidence>
<dbReference type="InterPro" id="IPR010978">
    <property type="entry name" value="tRNA-bd_arm"/>
</dbReference>
<dbReference type="STRING" id="1798692.A3G00_00610"/>
<dbReference type="InterPro" id="IPR045864">
    <property type="entry name" value="aa-tRNA-synth_II/BPL/LPL"/>
</dbReference>
<dbReference type="HAMAP" id="MF_00281">
    <property type="entry name" value="Phe_tRNA_synth_alpha1"/>
    <property type="match status" value="1"/>
</dbReference>
<feature type="binding site" evidence="13">
    <location>
        <position position="268"/>
    </location>
    <ligand>
        <name>Mg(2+)</name>
        <dbReference type="ChEBI" id="CHEBI:18420"/>
        <note>shared with beta subunit</note>
    </ligand>
</feature>
<evidence type="ECO:0000259" key="14">
    <source>
        <dbReference type="PROSITE" id="PS50862"/>
    </source>
</evidence>
<dbReference type="NCBIfam" id="TIGR00468">
    <property type="entry name" value="pheS"/>
    <property type="match status" value="1"/>
</dbReference>
<dbReference type="InterPro" id="IPR004188">
    <property type="entry name" value="Phe-tRNA_ligase_II_N"/>
</dbReference>
<dbReference type="GO" id="GO:0006432">
    <property type="term" value="P:phenylalanyl-tRNA aminoacylation"/>
    <property type="evidence" value="ECO:0007669"/>
    <property type="project" value="UniProtKB-UniRule"/>
</dbReference>
<gene>
    <name evidence="13" type="primary">pheS</name>
    <name evidence="15" type="ORF">A3G00_00610</name>
</gene>
<keyword evidence="8 13" id="KW-0067">ATP-binding</keyword>
<comment type="subcellular location">
    <subcellularLocation>
        <location evidence="1 13">Cytoplasm</location>
    </subcellularLocation>
</comment>
<dbReference type="InterPro" id="IPR006195">
    <property type="entry name" value="aa-tRNA-synth_II"/>
</dbReference>
<evidence type="ECO:0000256" key="7">
    <source>
        <dbReference type="ARBA" id="ARBA00022741"/>
    </source>
</evidence>
<dbReference type="Pfam" id="PF02912">
    <property type="entry name" value="Phe_tRNA-synt_N"/>
    <property type="match status" value="1"/>
</dbReference>
<protein>
    <recommendedName>
        <fullName evidence="13">Phenylalanine--tRNA ligase alpha subunit</fullName>
        <ecNumber evidence="13">6.1.1.20</ecNumber>
    </recommendedName>
    <alternativeName>
        <fullName evidence="13">Phenylalanyl-tRNA synthetase alpha subunit</fullName>
        <shortName evidence="13">PheRS</shortName>
    </alternativeName>
</protein>
<evidence type="ECO:0000256" key="3">
    <source>
        <dbReference type="ARBA" id="ARBA00011209"/>
    </source>
</evidence>